<name>A0A3M7RHV7_BRAPC</name>
<dbReference type="AlphaFoldDB" id="A0A3M7RHV7"/>
<organism evidence="1 2">
    <name type="scientific">Brachionus plicatilis</name>
    <name type="common">Marine rotifer</name>
    <name type="synonym">Brachionus muelleri</name>
    <dbReference type="NCBI Taxonomy" id="10195"/>
    <lineage>
        <taxon>Eukaryota</taxon>
        <taxon>Metazoa</taxon>
        <taxon>Spiralia</taxon>
        <taxon>Gnathifera</taxon>
        <taxon>Rotifera</taxon>
        <taxon>Eurotatoria</taxon>
        <taxon>Monogononta</taxon>
        <taxon>Pseudotrocha</taxon>
        <taxon>Ploima</taxon>
        <taxon>Brachionidae</taxon>
        <taxon>Brachionus</taxon>
    </lineage>
</organism>
<dbReference type="EMBL" id="REGN01003387">
    <property type="protein sequence ID" value="RNA22868.1"/>
    <property type="molecule type" value="Genomic_DNA"/>
</dbReference>
<gene>
    <name evidence="1" type="ORF">BpHYR1_019131</name>
</gene>
<comment type="caution">
    <text evidence="1">The sequence shown here is derived from an EMBL/GenBank/DDBJ whole genome shotgun (WGS) entry which is preliminary data.</text>
</comment>
<evidence type="ECO:0000313" key="1">
    <source>
        <dbReference type="EMBL" id="RNA22868.1"/>
    </source>
</evidence>
<proteinExistence type="predicted"/>
<protein>
    <submittedName>
        <fullName evidence="1">Uncharacterized protein</fullName>
    </submittedName>
</protein>
<evidence type="ECO:0000313" key="2">
    <source>
        <dbReference type="Proteomes" id="UP000276133"/>
    </source>
</evidence>
<keyword evidence="2" id="KW-1185">Reference proteome</keyword>
<reference evidence="1 2" key="1">
    <citation type="journal article" date="2018" name="Sci. Rep.">
        <title>Genomic signatures of local adaptation to the degree of environmental predictability in rotifers.</title>
        <authorList>
            <person name="Franch-Gras L."/>
            <person name="Hahn C."/>
            <person name="Garcia-Roger E.M."/>
            <person name="Carmona M.J."/>
            <person name="Serra M."/>
            <person name="Gomez A."/>
        </authorList>
    </citation>
    <scope>NUCLEOTIDE SEQUENCE [LARGE SCALE GENOMIC DNA]</scope>
    <source>
        <strain evidence="1">HYR1</strain>
    </source>
</reference>
<dbReference type="Proteomes" id="UP000276133">
    <property type="component" value="Unassembled WGS sequence"/>
</dbReference>
<sequence length="79" mass="9179">MNKSKIKGQHFHIADLTSGFLLPQIEFKNIKFIMTKSNLNVILEKKKKVSIRSKLLHVLGKEILHWTRLIQSCHNISLT</sequence>
<accession>A0A3M7RHV7</accession>